<evidence type="ECO:0000313" key="4">
    <source>
        <dbReference type="EnsemblPlants" id="TraesCS5A02G223300.1"/>
    </source>
</evidence>
<feature type="domain" description="C2H2-type" evidence="2">
    <location>
        <begin position="675"/>
        <end position="699"/>
    </location>
</feature>
<evidence type="ECO:0000259" key="3">
    <source>
        <dbReference type="SMART" id="SM00451"/>
    </source>
</evidence>
<dbReference type="Gene3D" id="3.30.160.60">
    <property type="entry name" value="Classic Zinc Finger"/>
    <property type="match status" value="5"/>
</dbReference>
<dbReference type="GO" id="GO:0003676">
    <property type="term" value="F:nucleic acid binding"/>
    <property type="evidence" value="ECO:0007669"/>
    <property type="project" value="InterPro"/>
</dbReference>
<evidence type="ECO:0008006" key="6">
    <source>
        <dbReference type="Google" id="ProtNLM"/>
    </source>
</evidence>
<feature type="region of interest" description="Disordered" evidence="1">
    <location>
        <begin position="1198"/>
        <end position="1219"/>
    </location>
</feature>
<feature type="domain" description="U1-type" evidence="3">
    <location>
        <begin position="419"/>
        <end position="453"/>
    </location>
</feature>
<dbReference type="InterPro" id="IPR003604">
    <property type="entry name" value="Matrin/U1-like-C_Znf_C2H2"/>
</dbReference>
<protein>
    <recommendedName>
        <fullName evidence="6">C2H2-type domain-containing protein</fullName>
    </recommendedName>
</protein>
<dbReference type="Proteomes" id="UP000019116">
    <property type="component" value="Chromosome 5A"/>
</dbReference>
<feature type="domain" description="C2H2-type" evidence="2">
    <location>
        <begin position="594"/>
        <end position="618"/>
    </location>
</feature>
<feature type="domain" description="U1-type" evidence="3">
    <location>
        <begin position="591"/>
        <end position="625"/>
    </location>
</feature>
<dbReference type="OrthoDB" id="434647at2759"/>
<evidence type="ECO:0000313" key="5">
    <source>
        <dbReference type="Proteomes" id="UP000019116"/>
    </source>
</evidence>
<feature type="domain" description="C2H2-type" evidence="2">
    <location>
        <begin position="315"/>
        <end position="339"/>
    </location>
</feature>
<evidence type="ECO:0000259" key="2">
    <source>
        <dbReference type="SMART" id="SM00355"/>
    </source>
</evidence>
<organism evidence="4">
    <name type="scientific">Triticum aestivum</name>
    <name type="common">Wheat</name>
    <dbReference type="NCBI Taxonomy" id="4565"/>
    <lineage>
        <taxon>Eukaryota</taxon>
        <taxon>Viridiplantae</taxon>
        <taxon>Streptophyta</taxon>
        <taxon>Embryophyta</taxon>
        <taxon>Tracheophyta</taxon>
        <taxon>Spermatophyta</taxon>
        <taxon>Magnoliopsida</taxon>
        <taxon>Liliopsida</taxon>
        <taxon>Poales</taxon>
        <taxon>Poaceae</taxon>
        <taxon>BOP clade</taxon>
        <taxon>Pooideae</taxon>
        <taxon>Triticodae</taxon>
        <taxon>Triticeae</taxon>
        <taxon>Triticinae</taxon>
        <taxon>Triticum</taxon>
    </lineage>
</organism>
<dbReference type="SUPFAM" id="SSF57667">
    <property type="entry name" value="beta-beta-alpha zinc fingers"/>
    <property type="match status" value="6"/>
</dbReference>
<feature type="domain" description="U1-type" evidence="3">
    <location>
        <begin position="1326"/>
        <end position="1360"/>
    </location>
</feature>
<gene>
    <name evidence="4" type="primary">LOC123103853</name>
</gene>
<feature type="domain" description="U1-type" evidence="3">
    <location>
        <begin position="311"/>
        <end position="346"/>
    </location>
</feature>
<dbReference type="Gramene" id="TraesCS5A03G0572200.1">
    <property type="protein sequence ID" value="TraesCS5A03G0572200.1.CDS"/>
    <property type="gene ID" value="TraesCS5A03G0572200"/>
</dbReference>
<feature type="domain" description="U1-type" evidence="3">
    <location>
        <begin position="247"/>
        <end position="281"/>
    </location>
</feature>
<feature type="domain" description="C2H2-type" evidence="2">
    <location>
        <begin position="863"/>
        <end position="887"/>
    </location>
</feature>
<dbReference type="PANTHER" id="PTHR47487:SF9">
    <property type="entry name" value="OS09G0421700 PROTEIN"/>
    <property type="match status" value="1"/>
</dbReference>
<dbReference type="EnsemblPlants" id="TraesCS5A02G223300.1">
    <property type="protein sequence ID" value="TraesCS5A02G223300.1"/>
    <property type="gene ID" value="TraesCS5A02G223300"/>
</dbReference>
<feature type="domain" description="C2H2-type" evidence="2">
    <location>
        <begin position="187"/>
        <end position="211"/>
    </location>
</feature>
<feature type="region of interest" description="Disordered" evidence="1">
    <location>
        <begin position="131"/>
        <end position="157"/>
    </location>
</feature>
<feature type="domain" description="C2H2-type" evidence="2">
    <location>
        <begin position="1042"/>
        <end position="1066"/>
    </location>
</feature>
<accession>A0A3B6KIZ0</accession>
<dbReference type="SMART" id="SM00451">
    <property type="entry name" value="ZnF_U1"/>
    <property type="match status" value="11"/>
</dbReference>
<evidence type="ECO:0000256" key="1">
    <source>
        <dbReference type="SAM" id="MobiDB-lite"/>
    </source>
</evidence>
<reference evidence="4" key="2">
    <citation type="submission" date="2018-10" db="UniProtKB">
        <authorList>
            <consortium name="EnsemblPlants"/>
        </authorList>
    </citation>
    <scope>IDENTIFICATION</scope>
</reference>
<name>A0A3B6KIZ0_WHEAT</name>
<feature type="compositionally biased region" description="Basic residues" evidence="1">
    <location>
        <begin position="169"/>
        <end position="184"/>
    </location>
</feature>
<keyword evidence="5" id="KW-1185">Reference proteome</keyword>
<dbReference type="STRING" id="4565.A0A3B6KIZ0"/>
<feature type="region of interest" description="Disordered" evidence="1">
    <location>
        <begin position="831"/>
        <end position="858"/>
    </location>
</feature>
<feature type="domain" description="C2H2-type" evidence="2">
    <location>
        <begin position="970"/>
        <end position="994"/>
    </location>
</feature>
<dbReference type="InterPro" id="IPR013087">
    <property type="entry name" value="Znf_C2H2_type"/>
</dbReference>
<feature type="compositionally biased region" description="Basic and acidic residues" evidence="1">
    <location>
        <begin position="131"/>
        <end position="145"/>
    </location>
</feature>
<feature type="domain" description="U1-type" evidence="3">
    <location>
        <begin position="1038"/>
        <end position="1073"/>
    </location>
</feature>
<dbReference type="GO" id="GO:0008270">
    <property type="term" value="F:zinc ion binding"/>
    <property type="evidence" value="ECO:0007669"/>
    <property type="project" value="InterPro"/>
</dbReference>
<sequence length="1367" mass="153456">MEFSRRGPATDDPPPHGEAMLVMRDALLWQLQKDHLRQEIIMAELAKIERAMALGAASGHHSMPMPRDSMPQHKGPVFGWEHYADVGEENDVKLPSNYGRQSAEPRSWNPIAEDRAEKCCSPCKCRVDPGEHNSAFDEQKPRDSSENVPPNKASPAEKWELTGITIPVKKPKPPMSPRKRKKPPMRWSCPGCQVQADCAQDVHKHCAGKKHRSNIARLESGIKALGGQKAKKAAEPSLGTYQMKTSLIRWSCSTCQANGTCQSDLEEHLKGTWHQHNINALCKGGNNDIVENISLHEAKSRESNVPQHAEKPPLAGCNICQVICGRESDLEIHLKGKRHLKKIQALFEESNTKAINSESLKANLNLDSGPLHVEKMNCDLDLENHVRDERRTLNARTLCETINQEENSPPEISKEQTPSLEWDCTMCQAKCASKAHFENHCISRKHQQRTQVILSECDITKTGRTHAVLSEGDITKMGNIHMEASCKEGSNNDMEKNVVSQEAKSHESNVPEHAEKPPSVQSCNICQGICNCAPDFDMPQHVEETSCKLSWESYLRPRDESLQLMDDWALREKINQDKSNPPEMSKDQISSSEWDCATCQAKCNSDPQTEHHCKNGKHQQKIDVTLHEGDIAEVSSLNAALCKEDNNSHMDVAAWEAKSDECIVSQHVEKPPSVWSCSDCQVICARESDFEVHLKRERHLMKIGALLEESKNMAISESQKANLYPDSVPQHAEKMNCELDLGNNHGDERHQLNVCSPCKENNQMKKNPPEIANDQEPPSEWDCAMCREKCNSESQIEHHCESRRNQQKTDVILREGDIAIVNSLHIVSSCKEGDNNSTGITPQEAKSDENNVQQHAEKPPPVWDCSVCQVTCNRESDLVFHLNSKRHLKKFRALLEGSNNKAMNSDSQTANLNQDSVPQHAEKTNCELNWESYHRLGDKKHQLNVQALGEAINQDKNSPAEKDQMLSLEWDCAMCQAKCNSKVQLEHHCTGRKHQQKTQAVLGEGDIAEISSSNDMAKNVVSRDAKSRERNVPQHVEKPPLVGCSICQVICGRESDLEIHLKAKRHLKKIRALFEESQKAINSESLKANLNRDSGPLQVGKMDCDLDSENHLRDERHQLNVRTLCETINQEENSPPEISKDQTPSSEWDCAACQAKCISRAHFENQCISRKHQQRTQVMLSEGDIAIVNSLHMGASCKGSNNVSQDAKSHESNAPEHESPPIKSCSICQGICNCESDLDIHLMSKRIQVVTEECKNTAMSSELQKAKLNSSDVPQHVEETSCQLNWESYSRRGDESLQLVDDQALCEKINQDKNNPPEIAKDQIPSSEWDCATCQAKCNSKAQFENHCMSRKHQRKVQVMLARGDLS</sequence>
<dbReference type="Gramene" id="TraesCS5A02G223300.1">
    <property type="protein sequence ID" value="TraesCS5A02G223300.1"/>
    <property type="gene ID" value="TraesCS5A02G223300"/>
</dbReference>
<feature type="domain" description="C2H2-type" evidence="2">
    <location>
        <begin position="1329"/>
        <end position="1353"/>
    </location>
</feature>
<feature type="domain" description="U1-type" evidence="3">
    <location>
        <begin position="967"/>
        <end position="1001"/>
    </location>
</feature>
<feature type="domain" description="U1-type" evidence="3">
    <location>
        <begin position="184"/>
        <end position="218"/>
    </location>
</feature>
<proteinExistence type="predicted"/>
<dbReference type="PANTHER" id="PTHR47487">
    <property type="entry name" value="OS06G0651300 PROTEIN-RELATED"/>
    <property type="match status" value="1"/>
</dbReference>
<feature type="domain" description="C2H2-type" evidence="2">
    <location>
        <begin position="422"/>
        <end position="446"/>
    </location>
</feature>
<reference evidence="4" key="1">
    <citation type="submission" date="2018-08" db="EMBL/GenBank/DDBJ databases">
        <authorList>
            <person name="Rossello M."/>
        </authorList>
    </citation>
    <scope>NUCLEOTIDE SEQUENCE [LARGE SCALE GENOMIC DNA]</scope>
    <source>
        <strain evidence="4">cv. Chinese Spring</strain>
    </source>
</reference>
<feature type="domain" description="U1-type" evidence="3">
    <location>
        <begin position="1145"/>
        <end position="1179"/>
    </location>
</feature>
<feature type="compositionally biased region" description="Basic and acidic residues" evidence="1">
    <location>
        <begin position="1207"/>
        <end position="1219"/>
    </location>
</feature>
<feature type="domain" description="U1-type" evidence="3">
    <location>
        <begin position="860"/>
        <end position="894"/>
    </location>
</feature>
<feature type="domain" description="U1-type" evidence="3">
    <location>
        <begin position="672"/>
        <end position="706"/>
    </location>
</feature>
<feature type="domain" description="C2H2-type" evidence="2">
    <location>
        <begin position="250"/>
        <end position="276"/>
    </location>
</feature>
<feature type="region of interest" description="Disordered" evidence="1">
    <location>
        <begin position="167"/>
        <end position="186"/>
    </location>
</feature>
<dbReference type="SMART" id="SM00355">
    <property type="entry name" value="ZnF_C2H2"/>
    <property type="match status" value="10"/>
</dbReference>
<dbReference type="InterPro" id="IPR036236">
    <property type="entry name" value="Znf_C2H2_sf"/>
</dbReference>
<dbReference type="Pfam" id="PF12874">
    <property type="entry name" value="zf-met"/>
    <property type="match status" value="7"/>
</dbReference>
<dbReference type="OMA" id="CGMNFHQ"/>